<dbReference type="FunFam" id="3.40.50.720:FF:000084">
    <property type="entry name" value="Short-chain dehydrogenase reductase"/>
    <property type="match status" value="1"/>
</dbReference>
<dbReference type="PANTHER" id="PTHR42760">
    <property type="entry name" value="SHORT-CHAIN DEHYDROGENASES/REDUCTASES FAMILY MEMBER"/>
    <property type="match status" value="1"/>
</dbReference>
<dbReference type="CDD" id="cd05347">
    <property type="entry name" value="Ga5DH-like_SDR_c"/>
    <property type="match status" value="1"/>
</dbReference>
<protein>
    <submittedName>
        <fullName evidence="3">2-deoxy-D-gluconate 3-dehydrogenase</fullName>
    </submittedName>
</protein>
<dbReference type="PATRIC" id="fig|743719.3.peg.2137"/>
<dbReference type="GO" id="GO:0008678">
    <property type="term" value="F:2-deoxy-D-gluconate 3-dehydrogenase activity"/>
    <property type="evidence" value="ECO:0007669"/>
    <property type="project" value="InterPro"/>
</dbReference>
<dbReference type="PRINTS" id="PR00080">
    <property type="entry name" value="SDRFAMILY"/>
</dbReference>
<dbReference type="Proteomes" id="UP000003891">
    <property type="component" value="Unassembled WGS sequence"/>
</dbReference>
<dbReference type="AlphaFoldDB" id="G4HDQ3"/>
<dbReference type="GO" id="GO:0008206">
    <property type="term" value="P:bile acid metabolic process"/>
    <property type="evidence" value="ECO:0007669"/>
    <property type="project" value="UniProtKB-ARBA"/>
</dbReference>
<sequence length="263" mass="28181">MENIRPGKGIQLHMNRFDLTGKTALVTGSARGLGQGIAIALAEAGADIVAVSMNTSAETIEAVKSFGRKASEIRVDLSDHSKLEDTFNQALELNGRVDILVNNAGIIRRTPAKDHPVQDWLDVIDLNLNTVFMLSQLAGRHMIERGSGKMINICSMLSYQGGINVPGYTASKHGVAGLTKALANEWAASGIQVNGIAPGYIETDNTEAIRQDKERRASITERIPAGRWGKPEDIGGPAVFLASSASDYMNGHILCVDGGWMAR</sequence>
<dbReference type="InterPro" id="IPR002347">
    <property type="entry name" value="SDR_fam"/>
</dbReference>
<gene>
    <name evidence="3" type="ORF">PaelaDRAFT_2114</name>
</gene>
<evidence type="ECO:0000313" key="3">
    <source>
        <dbReference type="EMBL" id="EHB64972.1"/>
    </source>
</evidence>
<dbReference type="InterPro" id="IPR011286">
    <property type="entry name" value="2-deoxy-D-gluc_3_DH"/>
</dbReference>
<dbReference type="Pfam" id="PF13561">
    <property type="entry name" value="adh_short_C2"/>
    <property type="match status" value="1"/>
</dbReference>
<dbReference type="PANTHER" id="PTHR42760:SF5">
    <property type="entry name" value="2-DEHYDRO-3-DEOXY-D-GLUCONATE 5-DEHYDROGENASE"/>
    <property type="match status" value="1"/>
</dbReference>
<dbReference type="GO" id="GO:0051287">
    <property type="term" value="F:NAD binding"/>
    <property type="evidence" value="ECO:0007669"/>
    <property type="project" value="InterPro"/>
</dbReference>
<dbReference type="eggNOG" id="COG1028">
    <property type="taxonomic scope" value="Bacteria"/>
</dbReference>
<dbReference type="InterPro" id="IPR020904">
    <property type="entry name" value="Sc_DH/Rdtase_CS"/>
</dbReference>
<evidence type="ECO:0000256" key="1">
    <source>
        <dbReference type="ARBA" id="ARBA00006484"/>
    </source>
</evidence>
<keyword evidence="2" id="KW-0560">Oxidoreductase</keyword>
<proteinExistence type="inferred from homology"/>
<evidence type="ECO:0000313" key="4">
    <source>
        <dbReference type="Proteomes" id="UP000003891"/>
    </source>
</evidence>
<organism evidence="3 4">
    <name type="scientific">Paenibacillus lactis 154</name>
    <dbReference type="NCBI Taxonomy" id="743719"/>
    <lineage>
        <taxon>Bacteria</taxon>
        <taxon>Bacillati</taxon>
        <taxon>Bacillota</taxon>
        <taxon>Bacilli</taxon>
        <taxon>Bacillales</taxon>
        <taxon>Paenibacillaceae</taxon>
        <taxon>Paenibacillus</taxon>
    </lineage>
</organism>
<dbReference type="PRINTS" id="PR00081">
    <property type="entry name" value="GDHRDH"/>
</dbReference>
<dbReference type="SUPFAM" id="SSF51735">
    <property type="entry name" value="NAD(P)-binding Rossmann-fold domains"/>
    <property type="match status" value="1"/>
</dbReference>
<comment type="similarity">
    <text evidence="1">Belongs to the short-chain dehydrogenases/reductases (SDR) family.</text>
</comment>
<dbReference type="NCBIfam" id="TIGR01832">
    <property type="entry name" value="kduD"/>
    <property type="match status" value="1"/>
</dbReference>
<name>G4HDQ3_9BACL</name>
<accession>G4HDQ3</accession>
<dbReference type="InterPro" id="IPR036291">
    <property type="entry name" value="NAD(P)-bd_dom_sf"/>
</dbReference>
<dbReference type="EMBL" id="AGIP01000004">
    <property type="protein sequence ID" value="EHB64972.1"/>
    <property type="molecule type" value="Genomic_DNA"/>
</dbReference>
<dbReference type="PROSITE" id="PS00061">
    <property type="entry name" value="ADH_SHORT"/>
    <property type="match status" value="1"/>
</dbReference>
<dbReference type="Gene3D" id="3.40.50.720">
    <property type="entry name" value="NAD(P)-binding Rossmann-like Domain"/>
    <property type="match status" value="1"/>
</dbReference>
<evidence type="ECO:0000256" key="2">
    <source>
        <dbReference type="ARBA" id="ARBA00023002"/>
    </source>
</evidence>
<reference evidence="3 4" key="1">
    <citation type="submission" date="2011-09" db="EMBL/GenBank/DDBJ databases">
        <title>The draft genome of Paenibacillus lactis 154.</title>
        <authorList>
            <consortium name="US DOE Joint Genome Institute (JGI-PGF)"/>
            <person name="Lucas S."/>
            <person name="Han J."/>
            <person name="Lapidus A."/>
            <person name="Cheng J.-F."/>
            <person name="Goodwin L."/>
            <person name="Pitluck S."/>
            <person name="Peters L."/>
            <person name="Land M.L."/>
            <person name="Hauser L."/>
            <person name="Siebers A."/>
            <person name="Thelen M."/>
            <person name="Hugenholtz P."/>
            <person name="Allgaier M."/>
            <person name="Woyke T.J."/>
        </authorList>
    </citation>
    <scope>NUCLEOTIDE SEQUENCE [LARGE SCALE GENOMIC DNA]</scope>
    <source>
        <strain evidence="3 4">154</strain>
    </source>
</reference>
<dbReference type="STRING" id="743719.PaelaDRAFT_2114"/>